<reference evidence="3 4" key="1">
    <citation type="submission" date="2024-11" db="EMBL/GenBank/DDBJ databases">
        <title>Adaptive evolution of stress response genes in parasites aligns with host niche diversity.</title>
        <authorList>
            <person name="Hahn C."/>
            <person name="Resl P."/>
        </authorList>
    </citation>
    <scope>NUCLEOTIDE SEQUENCE [LARGE SCALE GENOMIC DNA]</scope>
    <source>
        <strain evidence="3">EGGRZ-B1_66</strain>
        <tissue evidence="3">Body</tissue>
    </source>
</reference>
<feature type="compositionally biased region" description="Polar residues" evidence="1">
    <location>
        <begin position="381"/>
        <end position="397"/>
    </location>
</feature>
<evidence type="ECO:0000256" key="1">
    <source>
        <dbReference type="SAM" id="MobiDB-lite"/>
    </source>
</evidence>
<keyword evidence="2" id="KW-0812">Transmembrane</keyword>
<dbReference type="PANTHER" id="PTHR16160">
    <property type="entry name" value="FERMITIN 2-RELATED"/>
    <property type="match status" value="1"/>
</dbReference>
<evidence type="ECO:0000256" key="2">
    <source>
        <dbReference type="SAM" id="Phobius"/>
    </source>
</evidence>
<name>A0ABD2Q8M4_9PLAT</name>
<evidence type="ECO:0000313" key="4">
    <source>
        <dbReference type="Proteomes" id="UP001626550"/>
    </source>
</evidence>
<feature type="compositionally biased region" description="Polar residues" evidence="1">
    <location>
        <begin position="406"/>
        <end position="428"/>
    </location>
</feature>
<dbReference type="PANTHER" id="PTHR16160:SF13">
    <property type="entry name" value="FERMITIN 2-RELATED"/>
    <property type="match status" value="1"/>
</dbReference>
<dbReference type="InterPro" id="IPR011993">
    <property type="entry name" value="PH-like_dom_sf"/>
</dbReference>
<feature type="transmembrane region" description="Helical" evidence="2">
    <location>
        <begin position="248"/>
        <end position="274"/>
    </location>
</feature>
<feature type="region of interest" description="Disordered" evidence="1">
    <location>
        <begin position="376"/>
        <end position="428"/>
    </location>
</feature>
<gene>
    <name evidence="3" type="primary">FERMT2_2</name>
    <name evidence="3" type="ORF">Ciccas_006286</name>
</gene>
<feature type="compositionally biased region" description="Polar residues" evidence="1">
    <location>
        <begin position="43"/>
        <end position="52"/>
    </location>
</feature>
<sequence>LALAIETRNQLIQQQNRDRDLASNRGGVSNLSQEDLDLPDPSVHSQPISSVFSHPRLGSNEGSQHPFDSASVTLRYYGRATTPHNHGRMIQPLGSPNPPVPADSMDDGQATLTLQQSPRFITENNVLNMPMDNELKCPHLSAYAKIGRKKSLGTKSFTKHYLEIRGSTIHVYNSAEECKKNVAPLESIELRGCYAEHDVCLSKDRFGLKLYVPMLRSNLPIRSAIKAGKKVDSDAMDFLTKLRNRTSFLSLTSLAGFIAGGLSSAASFIAGIMYDVEIKFSSEQTFAEWYSLCRVAGSLSNDTELDCKILTERAFKTELTAIEAYLAMLKPMKEPSNKDRAVPILLSRNACQFLPTKYWHSCATISRTPSFGAHSLGNGLPQRTLTAPNKSTPSLFQGHSELPPDTTASIQRSDSKMPSSGHLNEVSA</sequence>
<dbReference type="AlphaFoldDB" id="A0ABD2Q8M4"/>
<proteinExistence type="predicted"/>
<dbReference type="Proteomes" id="UP001626550">
    <property type="component" value="Unassembled WGS sequence"/>
</dbReference>
<dbReference type="Gene3D" id="2.30.29.30">
    <property type="entry name" value="Pleckstrin-homology domain (PH domain)/Phosphotyrosine-binding domain (PTB)"/>
    <property type="match status" value="1"/>
</dbReference>
<feature type="region of interest" description="Disordered" evidence="1">
    <location>
        <begin position="13"/>
        <end position="67"/>
    </location>
</feature>
<dbReference type="InterPro" id="IPR037843">
    <property type="entry name" value="Kindlin/fermitin"/>
</dbReference>
<dbReference type="SUPFAM" id="SSF50729">
    <property type="entry name" value="PH domain-like"/>
    <property type="match status" value="1"/>
</dbReference>
<keyword evidence="4" id="KW-1185">Reference proteome</keyword>
<comment type="caution">
    <text evidence="3">The sequence shown here is derived from an EMBL/GenBank/DDBJ whole genome shotgun (WGS) entry which is preliminary data.</text>
</comment>
<accession>A0ABD2Q8M4</accession>
<dbReference type="EMBL" id="JBJKFK010000831">
    <property type="protein sequence ID" value="KAL3315086.1"/>
    <property type="molecule type" value="Genomic_DNA"/>
</dbReference>
<evidence type="ECO:0000313" key="3">
    <source>
        <dbReference type="EMBL" id="KAL3315086.1"/>
    </source>
</evidence>
<keyword evidence="2" id="KW-0472">Membrane</keyword>
<organism evidence="3 4">
    <name type="scientific">Cichlidogyrus casuarinus</name>
    <dbReference type="NCBI Taxonomy" id="1844966"/>
    <lineage>
        <taxon>Eukaryota</taxon>
        <taxon>Metazoa</taxon>
        <taxon>Spiralia</taxon>
        <taxon>Lophotrochozoa</taxon>
        <taxon>Platyhelminthes</taxon>
        <taxon>Monogenea</taxon>
        <taxon>Monopisthocotylea</taxon>
        <taxon>Dactylogyridea</taxon>
        <taxon>Ancyrocephalidae</taxon>
        <taxon>Cichlidogyrus</taxon>
    </lineage>
</organism>
<protein>
    <submittedName>
        <fullName evidence="3">Fermitin 2</fullName>
    </submittedName>
</protein>
<keyword evidence="2" id="KW-1133">Transmembrane helix</keyword>
<feature type="non-terminal residue" evidence="3">
    <location>
        <position position="1"/>
    </location>
</feature>